<evidence type="ECO:0000313" key="3">
    <source>
        <dbReference type="Proteomes" id="UP000228952"/>
    </source>
</evidence>
<name>A0A2M7W102_9BACT</name>
<dbReference type="PANTHER" id="PTHR33594">
    <property type="entry name" value="SUPERFAMILY HYDROLASE, PUTATIVE (AFU_ORTHOLOGUE AFUA_1G03035)-RELATED"/>
    <property type="match status" value="1"/>
</dbReference>
<dbReference type="PANTHER" id="PTHR33594:SF1">
    <property type="entry name" value="HD_PDEASE DOMAIN-CONTAINING PROTEIN"/>
    <property type="match status" value="1"/>
</dbReference>
<dbReference type="EMBL" id="PFQB01000107">
    <property type="protein sequence ID" value="PJA12638.1"/>
    <property type="molecule type" value="Genomic_DNA"/>
</dbReference>
<dbReference type="AlphaFoldDB" id="A0A2M7W102"/>
<protein>
    <recommendedName>
        <fullName evidence="1">HD domain-containing protein</fullName>
    </recommendedName>
</protein>
<dbReference type="Gene3D" id="1.10.3210.10">
    <property type="entry name" value="Hypothetical protein af1432"/>
    <property type="match status" value="1"/>
</dbReference>
<feature type="domain" description="HD" evidence="1">
    <location>
        <begin position="30"/>
        <end position="135"/>
    </location>
</feature>
<comment type="caution">
    <text evidence="2">The sequence shown here is derived from an EMBL/GenBank/DDBJ whole genome shotgun (WGS) entry which is preliminary data.</text>
</comment>
<gene>
    <name evidence="2" type="ORF">COX64_04385</name>
</gene>
<sequence>MTLKINMKAVTKRRIRNFVKENMGRETSHDYSHAFRVGNIAMCIAEREGLEKPSLYEIAGLLHDIGLGLCERPAHGEVGAQMAQSFLFDIAGKEMTLEEITEVVYAISWHNHKKLAPRPSQLLDVLVDADTLDLLGAVGIWRGLAARPEKELGFSVAKILPTIENARYDTISKSKRENNSHDLMEQLSYQISCADILSTKTAKLQAEPLLSFMRNFRYMLAHELSMSNHE</sequence>
<dbReference type="SUPFAM" id="SSF109604">
    <property type="entry name" value="HD-domain/PDEase-like"/>
    <property type="match status" value="1"/>
</dbReference>
<dbReference type="InterPro" id="IPR003607">
    <property type="entry name" value="HD/PDEase_dom"/>
</dbReference>
<organism evidence="2 3">
    <name type="scientific">Candidatus Dojkabacteria bacterium CG_4_10_14_0_2_um_filter_Dojkabacteria_WS6_41_15</name>
    <dbReference type="NCBI Taxonomy" id="2014249"/>
    <lineage>
        <taxon>Bacteria</taxon>
        <taxon>Candidatus Dojkabacteria</taxon>
    </lineage>
</organism>
<evidence type="ECO:0000259" key="1">
    <source>
        <dbReference type="PROSITE" id="PS51831"/>
    </source>
</evidence>
<dbReference type="SMART" id="SM00471">
    <property type="entry name" value="HDc"/>
    <property type="match status" value="1"/>
</dbReference>
<evidence type="ECO:0000313" key="2">
    <source>
        <dbReference type="EMBL" id="PJA12638.1"/>
    </source>
</evidence>
<accession>A0A2M7W102</accession>
<dbReference type="Pfam" id="PF01966">
    <property type="entry name" value="HD"/>
    <property type="match status" value="1"/>
</dbReference>
<reference evidence="3" key="1">
    <citation type="submission" date="2017-09" db="EMBL/GenBank/DDBJ databases">
        <title>Depth-based differentiation of microbial function through sediment-hosted aquifers and enrichment of novel symbionts in the deep terrestrial subsurface.</title>
        <authorList>
            <person name="Probst A.J."/>
            <person name="Ladd B."/>
            <person name="Jarett J.K."/>
            <person name="Geller-Mcgrath D.E."/>
            <person name="Sieber C.M.K."/>
            <person name="Emerson J.B."/>
            <person name="Anantharaman K."/>
            <person name="Thomas B.C."/>
            <person name="Malmstrom R."/>
            <person name="Stieglmeier M."/>
            <person name="Klingl A."/>
            <person name="Woyke T."/>
            <person name="Ryan C.M."/>
            <person name="Banfield J.F."/>
        </authorList>
    </citation>
    <scope>NUCLEOTIDE SEQUENCE [LARGE SCALE GENOMIC DNA]</scope>
</reference>
<dbReference type="InterPro" id="IPR006674">
    <property type="entry name" value="HD_domain"/>
</dbReference>
<dbReference type="PROSITE" id="PS51831">
    <property type="entry name" value="HD"/>
    <property type="match status" value="1"/>
</dbReference>
<proteinExistence type="predicted"/>
<dbReference type="Proteomes" id="UP000228952">
    <property type="component" value="Unassembled WGS sequence"/>
</dbReference>
<dbReference type="CDD" id="cd00077">
    <property type="entry name" value="HDc"/>
    <property type="match status" value="1"/>
</dbReference>